<dbReference type="Gene3D" id="1.10.260.40">
    <property type="entry name" value="lambda repressor-like DNA-binding domains"/>
    <property type="match status" value="1"/>
</dbReference>
<dbReference type="Proteomes" id="UP000245712">
    <property type="component" value="Unassembled WGS sequence"/>
</dbReference>
<evidence type="ECO:0000259" key="4">
    <source>
        <dbReference type="PROSITE" id="PS50932"/>
    </source>
</evidence>
<dbReference type="SUPFAM" id="SSF47413">
    <property type="entry name" value="lambda repressor-like DNA-binding domains"/>
    <property type="match status" value="1"/>
</dbReference>
<proteinExistence type="predicted"/>
<keyword evidence="6" id="KW-1185">Reference proteome</keyword>
<comment type="caution">
    <text evidence="5">The sequence shown here is derived from an EMBL/GenBank/DDBJ whole genome shotgun (WGS) entry which is preliminary data.</text>
</comment>
<dbReference type="CDD" id="cd06273">
    <property type="entry name" value="PBP1_LacI-like"/>
    <property type="match status" value="1"/>
</dbReference>
<dbReference type="Pfam" id="PF00356">
    <property type="entry name" value="LacI"/>
    <property type="match status" value="1"/>
</dbReference>
<dbReference type="PROSITE" id="PS50932">
    <property type="entry name" value="HTH_LACI_2"/>
    <property type="match status" value="1"/>
</dbReference>
<accession>A0ABX5K9G6</accession>
<feature type="domain" description="HTH lacI-type" evidence="4">
    <location>
        <begin position="6"/>
        <end position="60"/>
    </location>
</feature>
<dbReference type="InterPro" id="IPR046335">
    <property type="entry name" value="LacI/GalR-like_sensor"/>
</dbReference>
<reference evidence="5 6" key="1">
    <citation type="submission" date="2018-05" db="EMBL/GenBank/DDBJ databases">
        <title>Genomic Encyclopedia of Type Strains, Phase IV (KMG-V): Genome sequencing to study the core and pangenomes of soil and plant-associated prokaryotes.</title>
        <authorList>
            <person name="Whitman W."/>
        </authorList>
    </citation>
    <scope>NUCLEOTIDE SEQUENCE [LARGE SCALE GENOMIC DNA]</scope>
    <source>
        <strain evidence="5 6">SCZa-39</strain>
    </source>
</reference>
<dbReference type="CDD" id="cd01392">
    <property type="entry name" value="HTH_LacI"/>
    <property type="match status" value="1"/>
</dbReference>
<evidence type="ECO:0000256" key="2">
    <source>
        <dbReference type="ARBA" id="ARBA00023125"/>
    </source>
</evidence>
<keyword evidence="2" id="KW-0238">DNA-binding</keyword>
<dbReference type="InterPro" id="IPR000843">
    <property type="entry name" value="HTH_LacI"/>
</dbReference>
<dbReference type="PANTHER" id="PTHR30146">
    <property type="entry name" value="LACI-RELATED TRANSCRIPTIONAL REPRESSOR"/>
    <property type="match status" value="1"/>
</dbReference>
<gene>
    <name evidence="5" type="ORF">C7402_12924</name>
</gene>
<evidence type="ECO:0000256" key="3">
    <source>
        <dbReference type="ARBA" id="ARBA00023163"/>
    </source>
</evidence>
<protein>
    <submittedName>
        <fullName evidence="5">LacI family transcriptional regulator</fullName>
    </submittedName>
</protein>
<dbReference type="InterPro" id="IPR010982">
    <property type="entry name" value="Lambda_DNA-bd_dom_sf"/>
</dbReference>
<dbReference type="SUPFAM" id="SSF53822">
    <property type="entry name" value="Periplasmic binding protein-like I"/>
    <property type="match status" value="1"/>
</dbReference>
<dbReference type="PANTHER" id="PTHR30146:SF33">
    <property type="entry name" value="TRANSCRIPTIONAL REGULATOR"/>
    <property type="match status" value="1"/>
</dbReference>
<keyword evidence="1" id="KW-0805">Transcription regulation</keyword>
<organism evidence="5 6">
    <name type="scientific">Paraburkholderia unamae</name>
    <dbReference type="NCBI Taxonomy" id="219649"/>
    <lineage>
        <taxon>Bacteria</taxon>
        <taxon>Pseudomonadati</taxon>
        <taxon>Pseudomonadota</taxon>
        <taxon>Betaproteobacteria</taxon>
        <taxon>Burkholderiales</taxon>
        <taxon>Burkholderiaceae</taxon>
        <taxon>Paraburkholderia</taxon>
    </lineage>
</organism>
<dbReference type="EMBL" id="QEOB01000029">
    <property type="protein sequence ID" value="PVX71412.1"/>
    <property type="molecule type" value="Genomic_DNA"/>
</dbReference>
<evidence type="ECO:0000313" key="6">
    <source>
        <dbReference type="Proteomes" id="UP000245712"/>
    </source>
</evidence>
<evidence type="ECO:0000313" key="5">
    <source>
        <dbReference type="EMBL" id="PVX71412.1"/>
    </source>
</evidence>
<name>A0ABX5K9G6_9BURK</name>
<dbReference type="PROSITE" id="PS00356">
    <property type="entry name" value="HTH_LACI_1"/>
    <property type="match status" value="1"/>
</dbReference>
<sequence>MTSRRATLSDVARLAGVSLGSASRALSVPEQVKPATLESVQRAVEQLGYVRNGAAQALASRRTRMVAAIYPTLNNPVYADSIQYLQQTLWDHGYRLMIASHEYKHVRESEVLRGIVERGVDGLVLVGTDHGDDVFDLVRQYDIPYVLTWSLDETRYAHCVGFSNYDAAYRLARRVIARGHRHIALCTGVADGNERVRARAEGTLAAMQEAGIAFHPEWRVEVPFSFEGGREALRRLWDARETPPGVIICGTDLQAVGVLDACRSRGIAVPHQLSVTGFDDIELGQLTTPPLTTVHVPAIDIGVRAARHVVALIEGKAVGAELALEAPVIERESLGNAPQAR</sequence>
<evidence type="ECO:0000256" key="1">
    <source>
        <dbReference type="ARBA" id="ARBA00023015"/>
    </source>
</evidence>
<dbReference type="Pfam" id="PF13377">
    <property type="entry name" value="Peripla_BP_3"/>
    <property type="match status" value="1"/>
</dbReference>
<dbReference type="InterPro" id="IPR028082">
    <property type="entry name" value="Peripla_BP_I"/>
</dbReference>
<keyword evidence="3" id="KW-0804">Transcription</keyword>
<dbReference type="Gene3D" id="3.40.50.2300">
    <property type="match status" value="2"/>
</dbReference>
<dbReference type="RefSeq" id="WP_116614343.1">
    <property type="nucleotide sequence ID" value="NZ_CAJZAT010000235.1"/>
</dbReference>
<dbReference type="SMART" id="SM00354">
    <property type="entry name" value="HTH_LACI"/>
    <property type="match status" value="1"/>
</dbReference>